<sequence length="205" mass="21849">MTEKTMTVPSPVRRPSPVPRDPAPSPVPRDVTPSPVQPESKRRSLLRRIPLTAVIAAVLVLAAGAAALVLQGRASQADRVEAARSAALQAARQHVPEVLSYNADTVDKDLAAAVSATTGQFRAELSDLQRTVIRPSATADKISTRTTVSDAGVVRAAEHEVVVLLFINQLTSSQKQTTPRVDGARVRVTMQDVNGDWLVSALQPV</sequence>
<dbReference type="EMBL" id="JAAXLS010000001">
    <property type="protein sequence ID" value="NKQ51677.1"/>
    <property type="molecule type" value="Genomic_DNA"/>
</dbReference>
<feature type="region of interest" description="Disordered" evidence="3">
    <location>
        <begin position="1"/>
        <end position="42"/>
    </location>
</feature>
<comment type="caution">
    <text evidence="5">The sequence shown here is derived from an EMBL/GenBank/DDBJ whole genome shotgun (WGS) entry which is preliminary data.</text>
</comment>
<reference evidence="5 6" key="1">
    <citation type="submission" date="2020-04" db="EMBL/GenBank/DDBJ databases">
        <title>Novel species.</title>
        <authorList>
            <person name="Teo W.F.A."/>
            <person name="Lipun K."/>
            <person name="Srisuk N."/>
            <person name="Duangmal K."/>
        </authorList>
    </citation>
    <scope>NUCLEOTIDE SEQUENCE [LARGE SCALE GENOMIC DNA]</scope>
    <source>
        <strain evidence="5 6">K13G38</strain>
    </source>
</reference>
<evidence type="ECO:0000313" key="5">
    <source>
        <dbReference type="EMBL" id="NKQ51677.1"/>
    </source>
</evidence>
<keyword evidence="6" id="KW-1185">Reference proteome</keyword>
<dbReference type="Proteomes" id="UP000715441">
    <property type="component" value="Unassembled WGS sequence"/>
</dbReference>
<evidence type="ECO:0000256" key="3">
    <source>
        <dbReference type="SAM" id="MobiDB-lite"/>
    </source>
</evidence>
<keyword evidence="2 4" id="KW-0472">Membrane</keyword>
<dbReference type="PANTHER" id="PTHR37042:SF4">
    <property type="entry name" value="OUTER MEMBRANE PROTEIN RV1973"/>
    <property type="match status" value="1"/>
</dbReference>
<comment type="subcellular location">
    <subcellularLocation>
        <location evidence="1">Membrane</location>
    </subcellularLocation>
</comment>
<accession>A0ABX1IW18</accession>
<evidence type="ECO:0000256" key="4">
    <source>
        <dbReference type="SAM" id="Phobius"/>
    </source>
</evidence>
<feature type="transmembrane region" description="Helical" evidence="4">
    <location>
        <begin position="49"/>
        <end position="70"/>
    </location>
</feature>
<proteinExistence type="predicted"/>
<dbReference type="PANTHER" id="PTHR37042">
    <property type="entry name" value="OUTER MEMBRANE PROTEIN RV1973"/>
    <property type="match status" value="1"/>
</dbReference>
<evidence type="ECO:0000313" key="6">
    <source>
        <dbReference type="Proteomes" id="UP000715441"/>
    </source>
</evidence>
<evidence type="ECO:0008006" key="7">
    <source>
        <dbReference type="Google" id="ProtNLM"/>
    </source>
</evidence>
<evidence type="ECO:0000256" key="1">
    <source>
        <dbReference type="ARBA" id="ARBA00004370"/>
    </source>
</evidence>
<dbReference type="RefSeq" id="WP_168510765.1">
    <property type="nucleotide sequence ID" value="NZ_JAAXLS010000001.1"/>
</dbReference>
<keyword evidence="4" id="KW-1133">Transmembrane helix</keyword>
<name>A0ABX1IW18_9PSEU</name>
<gene>
    <name evidence="5" type="ORF">HFP15_02135</name>
</gene>
<keyword evidence="4" id="KW-0812">Transmembrane</keyword>
<feature type="compositionally biased region" description="Pro residues" evidence="3">
    <location>
        <begin position="12"/>
        <end position="27"/>
    </location>
</feature>
<organism evidence="5 6">
    <name type="scientific">Amycolatopsis acididurans</name>
    <dbReference type="NCBI Taxonomy" id="2724524"/>
    <lineage>
        <taxon>Bacteria</taxon>
        <taxon>Bacillati</taxon>
        <taxon>Actinomycetota</taxon>
        <taxon>Actinomycetes</taxon>
        <taxon>Pseudonocardiales</taxon>
        <taxon>Pseudonocardiaceae</taxon>
        <taxon>Amycolatopsis</taxon>
    </lineage>
</organism>
<evidence type="ECO:0000256" key="2">
    <source>
        <dbReference type="ARBA" id="ARBA00023136"/>
    </source>
</evidence>
<protein>
    <recommendedName>
        <fullName evidence="7">Mce-associated membrane protein</fullName>
    </recommendedName>
</protein>